<name>A0A7S0T8R7_9RHOD</name>
<keyword evidence="2" id="KW-0812">Transmembrane</keyword>
<sequence>MRAMRAGASSGVDGGDAVAFCGAGGGVLLKKVGDGTVCGNMVKRTATTRVGLIRMNKNSRSSSNNDNNNSGNHGSNSGEVRSSRFWTKRDEMMYHAPSCSVDWNAAWAEFAASGMRSDVGRGLSPTPKFLRSIHRAFHNNSSISSDTLSNDSRVWIAVLAACVLLATYVAAHAPLSGSAV</sequence>
<organism evidence="3">
    <name type="scientific">Erythrolobus madagascarensis</name>
    <dbReference type="NCBI Taxonomy" id="708628"/>
    <lineage>
        <taxon>Eukaryota</taxon>
        <taxon>Rhodophyta</taxon>
        <taxon>Bangiophyceae</taxon>
        <taxon>Porphyridiales</taxon>
        <taxon>Porphyridiaceae</taxon>
        <taxon>Erythrolobus</taxon>
    </lineage>
</organism>
<gene>
    <name evidence="3" type="ORF">EMAD1354_LOCUS3097</name>
</gene>
<evidence type="ECO:0000256" key="2">
    <source>
        <dbReference type="SAM" id="Phobius"/>
    </source>
</evidence>
<keyword evidence="2" id="KW-1133">Transmembrane helix</keyword>
<proteinExistence type="predicted"/>
<dbReference type="EMBL" id="HBFE01004823">
    <property type="protein sequence ID" value="CAD8727016.1"/>
    <property type="molecule type" value="Transcribed_RNA"/>
</dbReference>
<protein>
    <submittedName>
        <fullName evidence="3">Uncharacterized protein</fullName>
    </submittedName>
</protein>
<accession>A0A7S0T8R7</accession>
<feature type="transmembrane region" description="Helical" evidence="2">
    <location>
        <begin position="154"/>
        <end position="175"/>
    </location>
</feature>
<dbReference type="AlphaFoldDB" id="A0A7S0T8R7"/>
<feature type="compositionally biased region" description="Low complexity" evidence="1">
    <location>
        <begin position="56"/>
        <end position="78"/>
    </location>
</feature>
<feature type="region of interest" description="Disordered" evidence="1">
    <location>
        <begin position="49"/>
        <end position="81"/>
    </location>
</feature>
<keyword evidence="2" id="KW-0472">Membrane</keyword>
<evidence type="ECO:0000313" key="3">
    <source>
        <dbReference type="EMBL" id="CAD8727016.1"/>
    </source>
</evidence>
<evidence type="ECO:0000256" key="1">
    <source>
        <dbReference type="SAM" id="MobiDB-lite"/>
    </source>
</evidence>
<reference evidence="3" key="1">
    <citation type="submission" date="2021-01" db="EMBL/GenBank/DDBJ databases">
        <authorList>
            <person name="Corre E."/>
            <person name="Pelletier E."/>
            <person name="Niang G."/>
            <person name="Scheremetjew M."/>
            <person name="Finn R."/>
            <person name="Kale V."/>
            <person name="Holt S."/>
            <person name="Cochrane G."/>
            <person name="Meng A."/>
            <person name="Brown T."/>
            <person name="Cohen L."/>
        </authorList>
    </citation>
    <scope>NUCLEOTIDE SEQUENCE</scope>
    <source>
        <strain evidence="3">CCMP3276</strain>
    </source>
</reference>